<feature type="transmembrane region" description="Helical" evidence="1">
    <location>
        <begin position="6"/>
        <end position="25"/>
    </location>
</feature>
<organism evidence="2">
    <name type="scientific">Rhizophora mucronata</name>
    <name type="common">Asiatic mangrove</name>
    <dbReference type="NCBI Taxonomy" id="61149"/>
    <lineage>
        <taxon>Eukaryota</taxon>
        <taxon>Viridiplantae</taxon>
        <taxon>Streptophyta</taxon>
        <taxon>Embryophyta</taxon>
        <taxon>Tracheophyta</taxon>
        <taxon>Spermatophyta</taxon>
        <taxon>Magnoliopsida</taxon>
        <taxon>eudicotyledons</taxon>
        <taxon>Gunneridae</taxon>
        <taxon>Pentapetalae</taxon>
        <taxon>rosids</taxon>
        <taxon>fabids</taxon>
        <taxon>Malpighiales</taxon>
        <taxon>Rhizophoraceae</taxon>
        <taxon>Rhizophora</taxon>
    </lineage>
</organism>
<keyword evidence="1" id="KW-0812">Transmembrane</keyword>
<reference evidence="2" key="1">
    <citation type="submission" date="2018-02" db="EMBL/GenBank/DDBJ databases">
        <title>Rhizophora mucronata_Transcriptome.</title>
        <authorList>
            <person name="Meera S.P."/>
            <person name="Sreeshan A."/>
            <person name="Augustine A."/>
        </authorList>
    </citation>
    <scope>NUCLEOTIDE SEQUENCE</scope>
    <source>
        <tissue evidence="2">Leaf</tissue>
    </source>
</reference>
<dbReference type="AlphaFoldDB" id="A0A2P2PDW8"/>
<name>A0A2P2PDW8_RHIMU</name>
<keyword evidence="1" id="KW-1133">Transmembrane helix</keyword>
<proteinExistence type="predicted"/>
<evidence type="ECO:0000313" key="2">
    <source>
        <dbReference type="EMBL" id="MBX52930.1"/>
    </source>
</evidence>
<keyword evidence="1" id="KW-0472">Membrane</keyword>
<protein>
    <submittedName>
        <fullName evidence="2">Uncharacterized protein</fullName>
    </submittedName>
</protein>
<sequence length="44" mass="5104">MLNFLKMTFILVHILKITLIINISCMRPPCTLKLTCKQKKAITK</sequence>
<dbReference type="EMBL" id="GGEC01072446">
    <property type="protein sequence ID" value="MBX52930.1"/>
    <property type="molecule type" value="Transcribed_RNA"/>
</dbReference>
<accession>A0A2P2PDW8</accession>
<evidence type="ECO:0000256" key="1">
    <source>
        <dbReference type="SAM" id="Phobius"/>
    </source>
</evidence>